<keyword evidence="3" id="KW-1185">Reference proteome</keyword>
<protein>
    <recommendedName>
        <fullName evidence="4">AAA family ATPase</fullName>
    </recommendedName>
</protein>
<sequence length="366" mass="39410">MIAFGATPTQIRTHLTYIRPESSPYAFTEAPAWKNLLARTFTVVVLDGVTDALGQFGAGTKENDDIATWHRAVPRLLATRTRAAVVLIDHVVKNGDTRGRFALGGQAKMAAIDGASYVVEVTEPIGKGLRGTVTLRIAKDRPGSIRPHCGTWRPTDRTQEATRITIDSTTDDGLIRFTAEPPATNVGDSPDGDGRPWKPTGIMEKLSRLLEASREPVSQNKLLTMYQADGGRGRKQNTLDAINLLVDGGHVTESTGPNRSRLLRSSSVYRQRTDPEADGYEPPLHGLITPSEEPTTQVVPGGSQVVPGTTSRVVPTGAPPVGAPEPPNASGTAPVVPDREPPRQRLQMDYRTGQMFDIATGELVDT</sequence>
<accession>A0AA38CTS1</accession>
<dbReference type="Proteomes" id="UP001157161">
    <property type="component" value="Unassembled WGS sequence"/>
</dbReference>
<feature type="region of interest" description="Disordered" evidence="1">
    <location>
        <begin position="250"/>
        <end position="352"/>
    </location>
</feature>
<comment type="caution">
    <text evidence="2">The sequence shown here is derived from an EMBL/GenBank/DDBJ whole genome shotgun (WGS) entry which is preliminary data.</text>
</comment>
<reference evidence="2" key="2">
    <citation type="submission" date="2023-02" db="EMBL/GenBank/DDBJ databases">
        <authorList>
            <person name="Sun Q."/>
            <person name="Mori K."/>
        </authorList>
    </citation>
    <scope>NUCLEOTIDE SEQUENCE</scope>
    <source>
        <strain evidence="2">NBRC 112290</strain>
    </source>
</reference>
<evidence type="ECO:0000313" key="3">
    <source>
        <dbReference type="Proteomes" id="UP001157161"/>
    </source>
</evidence>
<proteinExistence type="predicted"/>
<feature type="compositionally biased region" description="Pro residues" evidence="1">
    <location>
        <begin position="317"/>
        <end position="327"/>
    </location>
</feature>
<evidence type="ECO:0000313" key="2">
    <source>
        <dbReference type="EMBL" id="GMA31585.1"/>
    </source>
</evidence>
<evidence type="ECO:0008006" key="4">
    <source>
        <dbReference type="Google" id="ProtNLM"/>
    </source>
</evidence>
<evidence type="ECO:0000256" key="1">
    <source>
        <dbReference type="SAM" id="MobiDB-lite"/>
    </source>
</evidence>
<gene>
    <name evidence="2" type="ORF">GCM10025875_15770</name>
</gene>
<name>A0AA38CTS1_9MICO</name>
<dbReference type="RefSeq" id="WP_348525535.1">
    <property type="nucleotide sequence ID" value="NZ_BSUM01000001.1"/>
</dbReference>
<feature type="compositionally biased region" description="Low complexity" evidence="1">
    <location>
        <begin position="295"/>
        <end position="316"/>
    </location>
</feature>
<feature type="compositionally biased region" description="Basic and acidic residues" evidence="1">
    <location>
        <begin position="337"/>
        <end position="348"/>
    </location>
</feature>
<dbReference type="AlphaFoldDB" id="A0AA38CTS1"/>
<reference evidence="2" key="1">
    <citation type="journal article" date="2014" name="Int. J. Syst. Evol. Microbiol.">
        <title>Complete genome sequence of Corynebacterium casei LMG S-19264T (=DSM 44701T), isolated from a smear-ripened cheese.</title>
        <authorList>
            <consortium name="US DOE Joint Genome Institute (JGI-PGF)"/>
            <person name="Walter F."/>
            <person name="Albersmeier A."/>
            <person name="Kalinowski J."/>
            <person name="Ruckert C."/>
        </authorList>
    </citation>
    <scope>NUCLEOTIDE SEQUENCE</scope>
    <source>
        <strain evidence="2">NBRC 112290</strain>
    </source>
</reference>
<dbReference type="EMBL" id="BSUM01000001">
    <property type="protein sequence ID" value="GMA31585.1"/>
    <property type="molecule type" value="Genomic_DNA"/>
</dbReference>
<organism evidence="2 3">
    <name type="scientific">Litorihabitans aurantiacus</name>
    <dbReference type="NCBI Taxonomy" id="1930061"/>
    <lineage>
        <taxon>Bacteria</taxon>
        <taxon>Bacillati</taxon>
        <taxon>Actinomycetota</taxon>
        <taxon>Actinomycetes</taxon>
        <taxon>Micrococcales</taxon>
        <taxon>Beutenbergiaceae</taxon>
        <taxon>Litorihabitans</taxon>
    </lineage>
</organism>